<gene>
    <name evidence="1" type="ORF">SGQ83_07995</name>
</gene>
<protein>
    <submittedName>
        <fullName evidence="1">Uncharacterized protein</fullName>
    </submittedName>
</protein>
<dbReference type="RefSeq" id="WP_230001991.1">
    <property type="nucleotide sequence ID" value="NZ_CP087134.1"/>
</dbReference>
<dbReference type="Proteomes" id="UP001273350">
    <property type="component" value="Unassembled WGS sequence"/>
</dbReference>
<accession>A0ABU4R9M7</accession>
<evidence type="ECO:0000313" key="2">
    <source>
        <dbReference type="Proteomes" id="UP001273350"/>
    </source>
</evidence>
<organism evidence="1 2">
    <name type="scientific">Flavobacterium cupriresistens</name>
    <dbReference type="NCBI Taxonomy" id="2893885"/>
    <lineage>
        <taxon>Bacteria</taxon>
        <taxon>Pseudomonadati</taxon>
        <taxon>Bacteroidota</taxon>
        <taxon>Flavobacteriia</taxon>
        <taxon>Flavobacteriales</taxon>
        <taxon>Flavobacteriaceae</taxon>
        <taxon>Flavobacterium</taxon>
    </lineage>
</organism>
<sequence length="301" mass="36069">MKKTAYFLLIVSGALSFGCGRTFFYSNECYTSNYIEVNSQSDVFIRKLYLNEEYEKTKDSISLTNKKEQKNLLIEVQYLIFNPNKEIIYIATTPSRYIEDKTDAYLIHSRKNIYPNSYFLNTFYFGREISSDGNFFRKIEFRNKKMTQEWRFDKIDSNNMKLSVIDNYKIKRVFINQKKEEEKVFVSTENVNLSSNHDIEFQKIPYFHYLSFKIPQENKQPSKAASRGMDSLAEIKYTIYDEHCQKKDTFSKKKLYPRAEKIYFKYWNNKLEYIFIPFSLPVNGYHSIKFKSSKVKFDRLP</sequence>
<keyword evidence="2" id="KW-1185">Reference proteome</keyword>
<reference evidence="1 2" key="1">
    <citation type="submission" date="2023-11" db="EMBL/GenBank/DDBJ databases">
        <title>Unpublished Manusciprt.</title>
        <authorList>
            <person name="Saticioglu I.B."/>
            <person name="Ay H."/>
            <person name="Ajmi N."/>
            <person name="Altun S."/>
            <person name="Duman M."/>
        </authorList>
    </citation>
    <scope>NUCLEOTIDE SEQUENCE [LARGE SCALE GENOMIC DNA]</scope>
    <source>
        <strain evidence="1 2">Fl-318</strain>
    </source>
</reference>
<proteinExistence type="predicted"/>
<dbReference type="EMBL" id="JAWXVI010000004">
    <property type="protein sequence ID" value="MDX6189282.1"/>
    <property type="molecule type" value="Genomic_DNA"/>
</dbReference>
<dbReference type="PROSITE" id="PS51257">
    <property type="entry name" value="PROKAR_LIPOPROTEIN"/>
    <property type="match status" value="1"/>
</dbReference>
<name>A0ABU4R9M7_9FLAO</name>
<evidence type="ECO:0000313" key="1">
    <source>
        <dbReference type="EMBL" id="MDX6189282.1"/>
    </source>
</evidence>
<comment type="caution">
    <text evidence="1">The sequence shown here is derived from an EMBL/GenBank/DDBJ whole genome shotgun (WGS) entry which is preliminary data.</text>
</comment>